<dbReference type="GO" id="GO:0036064">
    <property type="term" value="C:ciliary basal body"/>
    <property type="evidence" value="ECO:0007669"/>
    <property type="project" value="TreeGrafter"/>
</dbReference>
<evidence type="ECO:0000313" key="2">
    <source>
        <dbReference type="Ensembl" id="ENSNPEP00000007778.1"/>
    </source>
</evidence>
<dbReference type="AlphaFoldDB" id="A0A8C6YZW0"/>
<gene>
    <name evidence="2" type="primary">NPHP4</name>
</gene>
<dbReference type="GO" id="GO:0097546">
    <property type="term" value="C:ciliary base"/>
    <property type="evidence" value="ECO:0007669"/>
    <property type="project" value="TreeGrafter"/>
</dbReference>
<feature type="compositionally biased region" description="Polar residues" evidence="1">
    <location>
        <begin position="294"/>
        <end position="305"/>
    </location>
</feature>
<feature type="region of interest" description="Disordered" evidence="1">
    <location>
        <begin position="209"/>
        <end position="305"/>
    </location>
</feature>
<feature type="compositionally biased region" description="Gly residues" evidence="1">
    <location>
        <begin position="240"/>
        <end position="259"/>
    </location>
</feature>
<reference evidence="2" key="2">
    <citation type="submission" date="2025-09" db="UniProtKB">
        <authorList>
            <consortium name="Ensembl"/>
        </authorList>
    </citation>
    <scope>IDENTIFICATION</scope>
</reference>
<reference evidence="2" key="1">
    <citation type="submission" date="2025-08" db="UniProtKB">
        <authorList>
            <consortium name="Ensembl"/>
        </authorList>
    </citation>
    <scope>IDENTIFICATION</scope>
</reference>
<dbReference type="Ensembl" id="ENSNPET00000007977.1">
    <property type="protein sequence ID" value="ENSNPEP00000007778.1"/>
    <property type="gene ID" value="ENSNPEG00000005812.1"/>
</dbReference>
<dbReference type="GO" id="GO:0097730">
    <property type="term" value="C:non-motile cilium"/>
    <property type="evidence" value="ECO:0007669"/>
    <property type="project" value="InterPro"/>
</dbReference>
<accession>A0A8C6YZW0</accession>
<dbReference type="Proteomes" id="UP000694420">
    <property type="component" value="Unplaced"/>
</dbReference>
<evidence type="ECO:0000256" key="1">
    <source>
        <dbReference type="SAM" id="MobiDB-lite"/>
    </source>
</evidence>
<name>A0A8C6YZW0_NOTPE</name>
<dbReference type="PANTHER" id="PTHR31043:SF3">
    <property type="entry name" value="NEPHROCYSTIN-4"/>
    <property type="match status" value="1"/>
</dbReference>
<dbReference type="GO" id="GO:0090090">
    <property type="term" value="P:negative regulation of canonical Wnt signaling pathway"/>
    <property type="evidence" value="ECO:0007669"/>
    <property type="project" value="InterPro"/>
</dbReference>
<dbReference type="InterPro" id="IPR029775">
    <property type="entry name" value="NPHP4"/>
</dbReference>
<feature type="compositionally biased region" description="Basic residues" evidence="1">
    <location>
        <begin position="219"/>
        <end position="236"/>
    </location>
</feature>
<dbReference type="GO" id="GO:1904491">
    <property type="term" value="P:protein localization to ciliary transition zone"/>
    <property type="evidence" value="ECO:0007669"/>
    <property type="project" value="TreeGrafter"/>
</dbReference>
<organism evidence="2 3">
    <name type="scientific">Nothoprocta perdicaria</name>
    <name type="common">Chilean tinamou</name>
    <name type="synonym">Crypturus perdicarius</name>
    <dbReference type="NCBI Taxonomy" id="30464"/>
    <lineage>
        <taxon>Eukaryota</taxon>
        <taxon>Metazoa</taxon>
        <taxon>Chordata</taxon>
        <taxon>Craniata</taxon>
        <taxon>Vertebrata</taxon>
        <taxon>Euteleostomi</taxon>
        <taxon>Archelosauria</taxon>
        <taxon>Archosauria</taxon>
        <taxon>Dinosauria</taxon>
        <taxon>Saurischia</taxon>
        <taxon>Theropoda</taxon>
        <taxon>Coelurosauria</taxon>
        <taxon>Aves</taxon>
        <taxon>Palaeognathae</taxon>
        <taxon>Tinamiformes</taxon>
        <taxon>Tinamidae</taxon>
        <taxon>Nothoprocta</taxon>
    </lineage>
</organism>
<feature type="compositionally biased region" description="Low complexity" evidence="1">
    <location>
        <begin position="261"/>
        <end position="272"/>
    </location>
</feature>
<sequence>MSAWEQQFLQNVPVPPHGQRGPRGPAAARALQCVLKRVEGAAFAQVEGPSPRAYQLRLTLFDVAYRHFFGRTWRSRRRPLRTEPRQPPGAVFNETVYFHTSLDHPSITAVVEVVAIVKKQDGISQDLSCGFGIIHLFNSKLKLYHGTPRALLHPLFQDPVEKNKYMTVMENSHLQYTLRPHAPLETIAHLFPENLLMSGLQRIPGVLPARGHTGERHTGRPRRGHRGAAPARRRPQRLGLRGGAAGGRAGARGGGGPGTPRGPRLPSQVSAARRARRCPRSCSRPRRPARTCSQALPSSRSRAAV</sequence>
<keyword evidence="3" id="KW-1185">Reference proteome</keyword>
<proteinExistence type="predicted"/>
<dbReference type="PANTHER" id="PTHR31043">
    <property type="entry name" value="NEPHROCYSTIN-4"/>
    <property type="match status" value="1"/>
</dbReference>
<feature type="compositionally biased region" description="Basic residues" evidence="1">
    <location>
        <begin position="273"/>
        <end position="289"/>
    </location>
</feature>
<protein>
    <submittedName>
        <fullName evidence="2">Nephrocystin 4</fullName>
    </submittedName>
</protein>
<dbReference type="GO" id="GO:0035869">
    <property type="term" value="C:ciliary transition zone"/>
    <property type="evidence" value="ECO:0007669"/>
    <property type="project" value="TreeGrafter"/>
</dbReference>
<evidence type="ECO:0000313" key="3">
    <source>
        <dbReference type="Proteomes" id="UP000694420"/>
    </source>
</evidence>